<accession>A0A1L3SYZ7</accession>
<dbReference type="AlphaFoldDB" id="A0A1L3SYZ7"/>
<dbReference type="SMART" id="SM00894">
    <property type="entry name" value="Excalibur"/>
    <property type="match status" value="1"/>
</dbReference>
<evidence type="ECO:0000313" key="2">
    <source>
        <dbReference type="EMBL" id="APH74581.1"/>
    </source>
</evidence>
<protein>
    <recommendedName>
        <fullName evidence="1">Excalibur calcium-binding domain-containing protein</fullName>
    </recommendedName>
</protein>
<organism evidence="2 3">
    <name type="scientific">Aquibium oceanicum</name>
    <dbReference type="NCBI Taxonomy" id="1670800"/>
    <lineage>
        <taxon>Bacteria</taxon>
        <taxon>Pseudomonadati</taxon>
        <taxon>Pseudomonadota</taxon>
        <taxon>Alphaproteobacteria</taxon>
        <taxon>Hyphomicrobiales</taxon>
        <taxon>Phyllobacteriaceae</taxon>
        <taxon>Aquibium</taxon>
    </lineage>
</organism>
<sequence>MLTSFSGPAYSGPPPRNCAEARARGIAPMTRWHPAYSAHLDRDGDGIACEPYYGR</sequence>
<evidence type="ECO:0000313" key="3">
    <source>
        <dbReference type="Proteomes" id="UP000182840"/>
    </source>
</evidence>
<dbReference type="STRING" id="1670800.BSQ44_12970"/>
<dbReference type="Proteomes" id="UP000182840">
    <property type="component" value="Chromosome"/>
</dbReference>
<reference evidence="3" key="1">
    <citation type="submission" date="2016-11" db="EMBL/GenBank/DDBJ databases">
        <title>Mesorhizobium oceanicum sp. nov., isolated from deep seawater in South China Sea.</title>
        <authorList>
            <person name="Fu G.-Y."/>
        </authorList>
    </citation>
    <scope>NUCLEOTIDE SEQUENCE [LARGE SCALE GENOMIC DNA]</scope>
    <source>
        <strain evidence="3">B7</strain>
    </source>
</reference>
<name>A0A1L3SYZ7_9HYPH</name>
<evidence type="ECO:0000259" key="1">
    <source>
        <dbReference type="SMART" id="SM00894"/>
    </source>
</evidence>
<gene>
    <name evidence="2" type="ORF">BSQ44_12970</name>
</gene>
<dbReference type="KEGG" id="meso:BSQ44_12970"/>
<dbReference type="EMBL" id="CP018171">
    <property type="protein sequence ID" value="APH74581.1"/>
    <property type="molecule type" value="Genomic_DNA"/>
</dbReference>
<proteinExistence type="predicted"/>
<feature type="domain" description="Excalibur calcium-binding" evidence="1">
    <location>
        <begin position="14"/>
        <end position="50"/>
    </location>
</feature>
<dbReference type="InterPro" id="IPR008613">
    <property type="entry name" value="Excalibur_Ca-bd_domain"/>
</dbReference>
<dbReference type="Pfam" id="PF05901">
    <property type="entry name" value="Excalibur"/>
    <property type="match status" value="1"/>
</dbReference>
<keyword evidence="3" id="KW-1185">Reference proteome</keyword>